<dbReference type="InterPro" id="IPR036388">
    <property type="entry name" value="WH-like_DNA-bd_sf"/>
</dbReference>
<dbReference type="InterPro" id="IPR011990">
    <property type="entry name" value="TPR-like_helical_dom_sf"/>
</dbReference>
<keyword evidence="10" id="KW-1185">Reference proteome</keyword>
<feature type="compositionally biased region" description="Low complexity" evidence="6">
    <location>
        <begin position="68"/>
        <end position="81"/>
    </location>
</feature>
<dbReference type="Pfam" id="PF03704">
    <property type="entry name" value="BTAD"/>
    <property type="match status" value="1"/>
</dbReference>
<gene>
    <name evidence="9" type="ORF">Voc01_054980</name>
</gene>
<comment type="similarity">
    <text evidence="1">Belongs to the AfsR/DnrI/RedD regulatory family.</text>
</comment>
<dbReference type="SMART" id="SM00028">
    <property type="entry name" value="TPR"/>
    <property type="match status" value="5"/>
</dbReference>
<dbReference type="GO" id="GO:0043531">
    <property type="term" value="F:ADP binding"/>
    <property type="evidence" value="ECO:0007669"/>
    <property type="project" value="InterPro"/>
</dbReference>
<evidence type="ECO:0000313" key="9">
    <source>
        <dbReference type="EMBL" id="GIJ70581.1"/>
    </source>
</evidence>
<dbReference type="InterPro" id="IPR019734">
    <property type="entry name" value="TPR_rpt"/>
</dbReference>
<dbReference type="PANTHER" id="PTHR35807">
    <property type="entry name" value="TRANSCRIPTIONAL REGULATOR REDD-RELATED"/>
    <property type="match status" value="1"/>
</dbReference>
<dbReference type="PROSITE" id="PS51755">
    <property type="entry name" value="OMPR_PHOB"/>
    <property type="match status" value="1"/>
</dbReference>
<dbReference type="Pfam" id="PF13560">
    <property type="entry name" value="HTH_31"/>
    <property type="match status" value="1"/>
</dbReference>
<feature type="domain" description="HTH cro/C1-type" evidence="7">
    <location>
        <begin position="12"/>
        <end position="60"/>
    </location>
</feature>
<dbReference type="InterPro" id="IPR051677">
    <property type="entry name" value="AfsR-DnrI-RedD_regulator"/>
</dbReference>
<dbReference type="InterPro" id="IPR027417">
    <property type="entry name" value="P-loop_NTPase"/>
</dbReference>
<name>A0A8J4A094_9ACTN</name>
<dbReference type="CDD" id="cd15831">
    <property type="entry name" value="BTAD"/>
    <property type="match status" value="1"/>
</dbReference>
<dbReference type="SUPFAM" id="SSF48452">
    <property type="entry name" value="TPR-like"/>
    <property type="match status" value="3"/>
</dbReference>
<dbReference type="RefSeq" id="WP_203930466.1">
    <property type="nucleotide sequence ID" value="NZ_BOPH01000081.1"/>
</dbReference>
<evidence type="ECO:0000256" key="5">
    <source>
        <dbReference type="PROSITE-ProRule" id="PRU01091"/>
    </source>
</evidence>
<evidence type="ECO:0000256" key="4">
    <source>
        <dbReference type="ARBA" id="ARBA00023163"/>
    </source>
</evidence>
<dbReference type="SUPFAM" id="SSF46894">
    <property type="entry name" value="C-terminal effector domain of the bipartite response regulators"/>
    <property type="match status" value="1"/>
</dbReference>
<dbReference type="PROSITE" id="PS50943">
    <property type="entry name" value="HTH_CROC1"/>
    <property type="match status" value="1"/>
</dbReference>
<dbReference type="PRINTS" id="PR00364">
    <property type="entry name" value="DISEASERSIST"/>
</dbReference>
<feature type="region of interest" description="Disordered" evidence="6">
    <location>
        <begin position="59"/>
        <end position="81"/>
    </location>
</feature>
<dbReference type="Gene3D" id="1.10.260.40">
    <property type="entry name" value="lambda repressor-like DNA-binding domains"/>
    <property type="match status" value="1"/>
</dbReference>
<dbReference type="CDD" id="cd00093">
    <property type="entry name" value="HTH_XRE"/>
    <property type="match status" value="1"/>
</dbReference>
<dbReference type="EMBL" id="BOPH01000081">
    <property type="protein sequence ID" value="GIJ70581.1"/>
    <property type="molecule type" value="Genomic_DNA"/>
</dbReference>
<feature type="DNA-binding region" description="OmpR/PhoB-type" evidence="5">
    <location>
        <begin position="80"/>
        <end position="185"/>
    </location>
</feature>
<dbReference type="Pfam" id="PF00931">
    <property type="entry name" value="NB-ARC"/>
    <property type="match status" value="1"/>
</dbReference>
<sequence length="1097" mass="117170">MTDGVDDIASNLRLRRRRAGLTQADLARRSGLSVRALRDIERGQVRAPHGATLARLTQALAGTDEPRTPAGTTGTTAGPTAGPTAGTAFEVDLLGPLVVRVAGRPVRLRGAAERGLLGLLALHGGRPVSRDEIVATLWGDRPPKTSITQVQTAVGRLRRLVDPDRRRWSGAGPLRHVRGSYQLTLPAGHTDLERFDTLLAEADRGGDAALDLLDRALRCWRGPVLQGESPRLHAHPAASAAERRRLTAIQRHAELAAARGRYGDALRHLTAACQAEPFHEGLHAGLILALAGSGARAAALQCFTDLRHRLADELGVEPSEPVQEAYRRVLRGETGGGWPGTAVPTGAGIVPAQLPPVTTTFTARDDERARLRDHLRRDGDGPALCGIAGMGGIGKTTLAVKVGREVAADFPDGQLFVELRGGGPEPADPGRVLGTFLRALGLAAAAVPDGTDERAALFRSRVAGRRILVVLDNAASEAQVQPLLPAGPGCAALITSRARMPALDGVRWTDLGLLSRSDGVRLLHAVAATDADAADGSDAAAEIVDLCDRLPLAIRIAGARILGRPHWTLDRLAAALRDERGRLDELTIGDLAVRGSLRLSYRALEDDAARLFRRLGLLDDGDVNSWVAATLLDMPIDTAERLVDRLVDAQLLLVSSPGPGRHLRYRQHDLVRLYARERVDAEEPPAERAAALVRTWTALADLATEADRRSPLRILTAVSTATGSPPSTDPWAETLLTDPAAWLDAERTLLISAARAAASARAGALAWRIPAASLVEFQTRGLFHDWRDTHRRGLRAAVAAGDPVGRAVMHRNLAQLEVFGGGGDWRRGIAEAGAALALFRRTGRRHGEVDALFLVSAAHLRLGDLDRALPPAEEGLRLARGTGDRRAEANLLHQVGWIHRMNGRIDIALDHLERGLRLADDGGFTRLHIWLSLAVGIVRREQGDLEAAEHHLRGALAAARRARTDGDVGSILNHLAALQRRRDDPAGARRTAEEALRLSRTVGLALNAADALLTLGEIQIDLGAGGRARDLLTAARDQLAGLGSAYGQARAWKALGVAEQLDGRPDAARAARHEARRLFADVGSAAEVRALDALLEE</sequence>
<organism evidence="9 10">
    <name type="scientific">Virgisporangium ochraceum</name>
    <dbReference type="NCBI Taxonomy" id="65505"/>
    <lineage>
        <taxon>Bacteria</taxon>
        <taxon>Bacillati</taxon>
        <taxon>Actinomycetota</taxon>
        <taxon>Actinomycetes</taxon>
        <taxon>Micromonosporales</taxon>
        <taxon>Micromonosporaceae</taxon>
        <taxon>Virgisporangium</taxon>
    </lineage>
</organism>
<dbReference type="Gene3D" id="1.25.40.10">
    <property type="entry name" value="Tetratricopeptide repeat domain"/>
    <property type="match status" value="3"/>
</dbReference>
<dbReference type="InterPro" id="IPR002182">
    <property type="entry name" value="NB-ARC"/>
</dbReference>
<dbReference type="InterPro" id="IPR005158">
    <property type="entry name" value="BTAD"/>
</dbReference>
<dbReference type="Proteomes" id="UP000635606">
    <property type="component" value="Unassembled WGS sequence"/>
</dbReference>
<dbReference type="GO" id="GO:0003677">
    <property type="term" value="F:DNA binding"/>
    <property type="evidence" value="ECO:0007669"/>
    <property type="project" value="UniProtKB-UniRule"/>
</dbReference>
<dbReference type="SMART" id="SM01043">
    <property type="entry name" value="BTAD"/>
    <property type="match status" value="1"/>
</dbReference>
<dbReference type="GO" id="GO:0006355">
    <property type="term" value="P:regulation of DNA-templated transcription"/>
    <property type="evidence" value="ECO:0007669"/>
    <property type="project" value="InterPro"/>
</dbReference>
<evidence type="ECO:0000313" key="10">
    <source>
        <dbReference type="Proteomes" id="UP000635606"/>
    </source>
</evidence>
<dbReference type="SMART" id="SM00862">
    <property type="entry name" value="Trans_reg_C"/>
    <property type="match status" value="1"/>
</dbReference>
<proteinExistence type="inferred from homology"/>
<dbReference type="Pfam" id="PF00486">
    <property type="entry name" value="Trans_reg_C"/>
    <property type="match status" value="1"/>
</dbReference>
<comment type="caution">
    <text evidence="9">The sequence shown here is derived from an EMBL/GenBank/DDBJ whole genome shotgun (WGS) entry which is preliminary data.</text>
</comment>
<dbReference type="Pfam" id="PF13424">
    <property type="entry name" value="TPR_12"/>
    <property type="match status" value="1"/>
</dbReference>
<keyword evidence="2" id="KW-0805">Transcription regulation</keyword>
<dbReference type="PANTHER" id="PTHR35807:SF1">
    <property type="entry name" value="TRANSCRIPTIONAL REGULATOR REDD"/>
    <property type="match status" value="1"/>
</dbReference>
<evidence type="ECO:0000256" key="1">
    <source>
        <dbReference type="ARBA" id="ARBA00005820"/>
    </source>
</evidence>
<keyword evidence="3 5" id="KW-0238">DNA-binding</keyword>
<feature type="domain" description="OmpR/PhoB-type" evidence="8">
    <location>
        <begin position="80"/>
        <end position="185"/>
    </location>
</feature>
<dbReference type="InterPro" id="IPR016032">
    <property type="entry name" value="Sig_transdc_resp-reg_C-effctor"/>
</dbReference>
<dbReference type="Gene3D" id="3.40.50.300">
    <property type="entry name" value="P-loop containing nucleotide triphosphate hydrolases"/>
    <property type="match status" value="1"/>
</dbReference>
<dbReference type="SUPFAM" id="SSF52540">
    <property type="entry name" value="P-loop containing nucleoside triphosphate hydrolases"/>
    <property type="match status" value="1"/>
</dbReference>
<reference evidence="9" key="1">
    <citation type="submission" date="2021-01" db="EMBL/GenBank/DDBJ databases">
        <title>Whole genome shotgun sequence of Virgisporangium ochraceum NBRC 16418.</title>
        <authorList>
            <person name="Komaki H."/>
            <person name="Tamura T."/>
        </authorList>
    </citation>
    <scope>NUCLEOTIDE SEQUENCE</scope>
    <source>
        <strain evidence="9">NBRC 16418</strain>
    </source>
</reference>
<keyword evidence="4" id="KW-0804">Transcription</keyword>
<dbReference type="InterPro" id="IPR001867">
    <property type="entry name" value="OmpR/PhoB-type_DNA-bd"/>
</dbReference>
<dbReference type="GO" id="GO:0000160">
    <property type="term" value="P:phosphorelay signal transduction system"/>
    <property type="evidence" value="ECO:0007669"/>
    <property type="project" value="InterPro"/>
</dbReference>
<dbReference type="InterPro" id="IPR010982">
    <property type="entry name" value="Lambda_DNA-bd_dom_sf"/>
</dbReference>
<evidence type="ECO:0000256" key="2">
    <source>
        <dbReference type="ARBA" id="ARBA00023015"/>
    </source>
</evidence>
<evidence type="ECO:0000259" key="8">
    <source>
        <dbReference type="PROSITE" id="PS51755"/>
    </source>
</evidence>
<dbReference type="Gene3D" id="1.10.10.10">
    <property type="entry name" value="Winged helix-like DNA-binding domain superfamily/Winged helix DNA-binding domain"/>
    <property type="match status" value="2"/>
</dbReference>
<dbReference type="SMART" id="SM00530">
    <property type="entry name" value="HTH_XRE"/>
    <property type="match status" value="1"/>
</dbReference>
<evidence type="ECO:0000256" key="3">
    <source>
        <dbReference type="ARBA" id="ARBA00023125"/>
    </source>
</evidence>
<dbReference type="InterPro" id="IPR001387">
    <property type="entry name" value="Cro/C1-type_HTH"/>
</dbReference>
<evidence type="ECO:0000256" key="6">
    <source>
        <dbReference type="SAM" id="MobiDB-lite"/>
    </source>
</evidence>
<evidence type="ECO:0000259" key="7">
    <source>
        <dbReference type="PROSITE" id="PS50943"/>
    </source>
</evidence>
<accession>A0A8J4A094</accession>
<dbReference type="AlphaFoldDB" id="A0A8J4A094"/>
<protein>
    <submittedName>
        <fullName evidence="9">SARP family transcriptional regulator</fullName>
    </submittedName>
</protein>
<dbReference type="SUPFAM" id="SSF47413">
    <property type="entry name" value="lambda repressor-like DNA-binding domains"/>
    <property type="match status" value="1"/>
</dbReference>